<sequence>MKKFIFNLVTIVVLSVIFSACGGKRTGNNAGGSNNGPFVRESIESLVRMKLPSAYNNRHVISLEYMGNTNVGITYKWKAEYKLGNSRLQGTGFIYFYENGDIKDFLIQDETPVSN</sequence>
<evidence type="ECO:0000313" key="3">
    <source>
        <dbReference type="Proteomes" id="UP000600600"/>
    </source>
</evidence>
<name>A0ABR7CG92_9BACE</name>
<evidence type="ECO:0000313" key="2">
    <source>
        <dbReference type="EMBL" id="MBC5606820.1"/>
    </source>
</evidence>
<proteinExistence type="predicted"/>
<keyword evidence="1" id="KW-0732">Signal</keyword>
<feature type="signal peptide" evidence="1">
    <location>
        <begin position="1"/>
        <end position="22"/>
    </location>
</feature>
<evidence type="ECO:0000256" key="1">
    <source>
        <dbReference type="SAM" id="SignalP"/>
    </source>
</evidence>
<organism evidence="2 3">
    <name type="scientific">Bacteroides difficilis</name>
    <dbReference type="NCBI Taxonomy" id="2763021"/>
    <lineage>
        <taxon>Bacteria</taxon>
        <taxon>Pseudomonadati</taxon>
        <taxon>Bacteroidota</taxon>
        <taxon>Bacteroidia</taxon>
        <taxon>Bacteroidales</taxon>
        <taxon>Bacteroidaceae</taxon>
        <taxon>Bacteroides</taxon>
    </lineage>
</organism>
<reference evidence="2 3" key="1">
    <citation type="submission" date="2020-08" db="EMBL/GenBank/DDBJ databases">
        <title>Genome public.</title>
        <authorList>
            <person name="Liu C."/>
            <person name="Sun Q."/>
        </authorList>
    </citation>
    <scope>NUCLEOTIDE SEQUENCE [LARGE SCALE GENOMIC DNA]</scope>
    <source>
        <strain evidence="2 3">M27</strain>
    </source>
</reference>
<gene>
    <name evidence="2" type="ORF">H8S67_19450</name>
</gene>
<accession>A0ABR7CG92</accession>
<feature type="chain" id="PRO_5045321034" description="Lipoprotein" evidence="1">
    <location>
        <begin position="23"/>
        <end position="115"/>
    </location>
</feature>
<dbReference type="EMBL" id="JACOOE010000012">
    <property type="protein sequence ID" value="MBC5606820.1"/>
    <property type="molecule type" value="Genomic_DNA"/>
</dbReference>
<dbReference type="PROSITE" id="PS51257">
    <property type="entry name" value="PROKAR_LIPOPROTEIN"/>
    <property type="match status" value="1"/>
</dbReference>
<evidence type="ECO:0008006" key="4">
    <source>
        <dbReference type="Google" id="ProtNLM"/>
    </source>
</evidence>
<comment type="caution">
    <text evidence="2">The sequence shown here is derived from an EMBL/GenBank/DDBJ whole genome shotgun (WGS) entry which is preliminary data.</text>
</comment>
<keyword evidence="3" id="KW-1185">Reference proteome</keyword>
<dbReference type="RefSeq" id="WP_186968317.1">
    <property type="nucleotide sequence ID" value="NZ_JACOOE010000012.1"/>
</dbReference>
<protein>
    <recommendedName>
        <fullName evidence="4">Lipoprotein</fullName>
    </recommendedName>
</protein>
<dbReference type="Proteomes" id="UP000600600">
    <property type="component" value="Unassembled WGS sequence"/>
</dbReference>